<dbReference type="STRING" id="526227.Mesil_1146"/>
<dbReference type="InterPro" id="IPR007029">
    <property type="entry name" value="YHS_dom"/>
</dbReference>
<proteinExistence type="predicted"/>
<dbReference type="InterPro" id="IPR011017">
    <property type="entry name" value="TRASH_dom"/>
</dbReference>
<dbReference type="Gene3D" id="1.10.620.20">
    <property type="entry name" value="Ribonucleotide Reductase, subunit A"/>
    <property type="match status" value="1"/>
</dbReference>
<dbReference type="SMART" id="SM00746">
    <property type="entry name" value="TRASH"/>
    <property type="match status" value="1"/>
</dbReference>
<dbReference type="Pfam" id="PF04945">
    <property type="entry name" value="YHS"/>
    <property type="match status" value="1"/>
</dbReference>
<organism evidence="2 3">
    <name type="scientific">Allomeiothermus silvanus (strain ATCC 700542 / DSM 9946 / NBRC 106475 / NCIMB 13440 / VI-R2)</name>
    <name type="common">Thermus silvanus</name>
    <dbReference type="NCBI Taxonomy" id="526227"/>
    <lineage>
        <taxon>Bacteria</taxon>
        <taxon>Thermotogati</taxon>
        <taxon>Deinococcota</taxon>
        <taxon>Deinococci</taxon>
        <taxon>Thermales</taxon>
        <taxon>Thermaceae</taxon>
        <taxon>Allomeiothermus</taxon>
    </lineage>
</organism>
<dbReference type="InterPro" id="IPR012348">
    <property type="entry name" value="RNR-like"/>
</dbReference>
<dbReference type="HOGENOM" id="CLU_185152_1_1_0"/>
<dbReference type="AlphaFoldDB" id="D7BDD0"/>
<gene>
    <name evidence="2" type="ordered locus">Mesil_1146</name>
</gene>
<dbReference type="KEGG" id="msv:Mesil_1146"/>
<dbReference type="eggNOG" id="COG3350">
    <property type="taxonomic scope" value="Bacteria"/>
</dbReference>
<dbReference type="EMBL" id="CP002042">
    <property type="protein sequence ID" value="ADH63048.1"/>
    <property type="molecule type" value="Genomic_DNA"/>
</dbReference>
<dbReference type="RefSeq" id="WP_013157627.1">
    <property type="nucleotide sequence ID" value="NC_014212.1"/>
</dbReference>
<feature type="domain" description="TRASH" evidence="1">
    <location>
        <begin position="7"/>
        <end position="45"/>
    </location>
</feature>
<sequence>MAQLVKDPVCGRTVNAERSQFFTEYGGMIYHFCCTHCKETFLKEPERYAKEEHHESFER</sequence>
<dbReference type="SUPFAM" id="SSF47240">
    <property type="entry name" value="Ferritin-like"/>
    <property type="match status" value="1"/>
</dbReference>
<evidence type="ECO:0000313" key="2">
    <source>
        <dbReference type="EMBL" id="ADH63048.1"/>
    </source>
</evidence>
<evidence type="ECO:0000313" key="3">
    <source>
        <dbReference type="Proteomes" id="UP000001916"/>
    </source>
</evidence>
<accession>D7BDD0</accession>
<keyword evidence="3" id="KW-1185">Reference proteome</keyword>
<protein>
    <submittedName>
        <fullName evidence="2">YHS domain protein</fullName>
    </submittedName>
</protein>
<dbReference type="InterPro" id="IPR009078">
    <property type="entry name" value="Ferritin-like_SF"/>
</dbReference>
<reference evidence="2 3" key="1">
    <citation type="journal article" date="2010" name="Stand. Genomic Sci.">
        <title>Complete genome sequence of Meiothermus silvanus type strain (VI-R2).</title>
        <authorList>
            <person name="Sikorski J."/>
            <person name="Tindall B.J."/>
            <person name="Lowry S."/>
            <person name="Lucas S."/>
            <person name="Nolan M."/>
            <person name="Copeland A."/>
            <person name="Glavina Del Rio T."/>
            <person name="Tice H."/>
            <person name="Cheng J.F."/>
            <person name="Han C."/>
            <person name="Pitluck S."/>
            <person name="Liolios K."/>
            <person name="Ivanova N."/>
            <person name="Mavromatis K."/>
            <person name="Mikhailova N."/>
            <person name="Pati A."/>
            <person name="Goodwin L."/>
            <person name="Chen A."/>
            <person name="Palaniappan K."/>
            <person name="Land M."/>
            <person name="Hauser L."/>
            <person name="Chang Y.J."/>
            <person name="Jeffries C.D."/>
            <person name="Rohde M."/>
            <person name="Goker M."/>
            <person name="Woyke T."/>
            <person name="Bristow J."/>
            <person name="Eisen J.A."/>
            <person name="Markowitz V."/>
            <person name="Hugenholtz P."/>
            <person name="Kyrpides N.C."/>
            <person name="Klenk H.P."/>
            <person name="Lapidus A."/>
        </authorList>
    </citation>
    <scope>NUCLEOTIDE SEQUENCE [LARGE SCALE GENOMIC DNA]</scope>
    <source>
        <strain evidence="3">ATCC 700542 / DSM 9946 / VI-R2</strain>
    </source>
</reference>
<dbReference type="GO" id="GO:0016491">
    <property type="term" value="F:oxidoreductase activity"/>
    <property type="evidence" value="ECO:0007669"/>
    <property type="project" value="InterPro"/>
</dbReference>
<name>D7BDD0_ALLS1</name>
<dbReference type="Proteomes" id="UP000001916">
    <property type="component" value="Chromosome"/>
</dbReference>
<evidence type="ECO:0000259" key="1">
    <source>
        <dbReference type="SMART" id="SM00746"/>
    </source>
</evidence>